<sequence length="82" mass="9528">MKAESDIESWDKEASEGKLPVKWPLKLDDWWIGQKKEAFLYWEDIETTEAEYISELAEGLDNLLTCIQDEAAETEQVSIDFD</sequence>
<reference evidence="1" key="1">
    <citation type="submission" date="2022-11" db="EMBL/GenBank/DDBJ databases">
        <authorList>
            <person name="Petersen C."/>
        </authorList>
    </citation>
    <scope>NUCLEOTIDE SEQUENCE</scope>
    <source>
        <strain evidence="1">IBT 29864</strain>
    </source>
</reference>
<accession>A0A9W9S1I6</accession>
<protein>
    <submittedName>
        <fullName evidence="1">Uncharacterized protein</fullName>
    </submittedName>
</protein>
<gene>
    <name evidence="1" type="ORF">N7496_006069</name>
</gene>
<dbReference type="EMBL" id="JAPZBS010000005">
    <property type="protein sequence ID" value="KAJ5369977.1"/>
    <property type="molecule type" value="Genomic_DNA"/>
</dbReference>
<dbReference type="AlphaFoldDB" id="A0A9W9S1I6"/>
<keyword evidence="2" id="KW-1185">Reference proteome</keyword>
<reference evidence="1" key="2">
    <citation type="journal article" date="2023" name="IMA Fungus">
        <title>Comparative genomic study of the Penicillium genus elucidates a diverse pangenome and 15 lateral gene transfer events.</title>
        <authorList>
            <person name="Petersen C."/>
            <person name="Sorensen T."/>
            <person name="Nielsen M.R."/>
            <person name="Sondergaard T.E."/>
            <person name="Sorensen J.L."/>
            <person name="Fitzpatrick D.A."/>
            <person name="Frisvad J.C."/>
            <person name="Nielsen K.L."/>
        </authorList>
    </citation>
    <scope>NUCLEOTIDE SEQUENCE</scope>
    <source>
        <strain evidence="1">IBT 29864</strain>
    </source>
</reference>
<evidence type="ECO:0000313" key="2">
    <source>
        <dbReference type="Proteomes" id="UP001147782"/>
    </source>
</evidence>
<dbReference type="OrthoDB" id="4243133at2759"/>
<name>A0A9W9S1I6_9EURO</name>
<dbReference type="RefSeq" id="XP_056554411.1">
    <property type="nucleotide sequence ID" value="XM_056698998.1"/>
</dbReference>
<proteinExistence type="predicted"/>
<organism evidence="1 2">
    <name type="scientific">Penicillium cataractarum</name>
    <dbReference type="NCBI Taxonomy" id="2100454"/>
    <lineage>
        <taxon>Eukaryota</taxon>
        <taxon>Fungi</taxon>
        <taxon>Dikarya</taxon>
        <taxon>Ascomycota</taxon>
        <taxon>Pezizomycotina</taxon>
        <taxon>Eurotiomycetes</taxon>
        <taxon>Eurotiomycetidae</taxon>
        <taxon>Eurotiales</taxon>
        <taxon>Aspergillaceae</taxon>
        <taxon>Penicillium</taxon>
    </lineage>
</organism>
<comment type="caution">
    <text evidence="1">The sequence shown here is derived from an EMBL/GenBank/DDBJ whole genome shotgun (WGS) entry which is preliminary data.</text>
</comment>
<dbReference type="GeneID" id="81438177"/>
<evidence type="ECO:0000313" key="1">
    <source>
        <dbReference type="EMBL" id="KAJ5369977.1"/>
    </source>
</evidence>
<dbReference type="Proteomes" id="UP001147782">
    <property type="component" value="Unassembled WGS sequence"/>
</dbReference>